<protein>
    <recommendedName>
        <fullName evidence="6">Integration host factor subunit alpha</fullName>
    </recommendedName>
</protein>
<keyword evidence="5" id="KW-1185">Reference proteome</keyword>
<dbReference type="PANTHER" id="PTHR33175">
    <property type="entry name" value="DNA-BINDING PROTEIN HU"/>
    <property type="match status" value="1"/>
</dbReference>
<evidence type="ECO:0000256" key="2">
    <source>
        <dbReference type="ARBA" id="ARBA00023125"/>
    </source>
</evidence>
<dbReference type="SMART" id="SM00411">
    <property type="entry name" value="BHL"/>
    <property type="match status" value="1"/>
</dbReference>
<evidence type="ECO:0000313" key="4">
    <source>
        <dbReference type="EMBL" id="MBF5060122.1"/>
    </source>
</evidence>
<dbReference type="SUPFAM" id="SSF47729">
    <property type="entry name" value="IHF-like DNA-binding proteins"/>
    <property type="match status" value="1"/>
</dbReference>
<evidence type="ECO:0008006" key="6">
    <source>
        <dbReference type="Google" id="ProtNLM"/>
    </source>
</evidence>
<proteinExistence type="inferred from homology"/>
<keyword evidence="2" id="KW-0238">DNA-binding</keyword>
<gene>
    <name evidence="4" type="ORF">NEPTK9_001652</name>
</gene>
<dbReference type="PANTHER" id="PTHR33175:SF2">
    <property type="entry name" value="INTEGRATION HOST FACTOR SUBUNIT ALPHA"/>
    <property type="match status" value="1"/>
</dbReference>
<dbReference type="InterPro" id="IPR000119">
    <property type="entry name" value="Hist_DNA-bd"/>
</dbReference>
<name>A0ABS0B149_9BACT</name>
<sequence length="122" mass="14200">MERKSEIKENLGESYLENRFFLYENLTARNPQKLLIQKIAREAALDPKIVQIIVQELLNCVTESLSNEDRLEFRDFGVFETIIRKQKIGRNPKKADIPIVIPQKRAVKFIPGKKVKEKVMSS</sequence>
<dbReference type="Pfam" id="PF00216">
    <property type="entry name" value="Bac_DNA_binding"/>
    <property type="match status" value="1"/>
</dbReference>
<organism evidence="4 5">
    <name type="scientific">Candidatus Neptunichlamydia vexilliferae</name>
    <dbReference type="NCBI Taxonomy" id="1651774"/>
    <lineage>
        <taxon>Bacteria</taxon>
        <taxon>Pseudomonadati</taxon>
        <taxon>Chlamydiota</taxon>
        <taxon>Chlamydiia</taxon>
        <taxon>Parachlamydiales</taxon>
        <taxon>Simkaniaceae</taxon>
        <taxon>Candidatus Neptunichlamydia</taxon>
    </lineage>
</organism>
<reference evidence="4 5" key="1">
    <citation type="submission" date="2020-01" db="EMBL/GenBank/DDBJ databases">
        <title>Draft genome sequence of Cand. Neptunochlamydia vexilliferae K9.</title>
        <authorList>
            <person name="Schulz F."/>
            <person name="Koestlbacher S."/>
            <person name="Wascher F."/>
            <person name="Pizzetti I."/>
            <person name="Horn M."/>
        </authorList>
    </citation>
    <scope>NUCLEOTIDE SEQUENCE [LARGE SCALE GENOMIC DNA]</scope>
    <source>
        <strain evidence="4 5">K9</strain>
    </source>
</reference>
<dbReference type="InterPro" id="IPR010992">
    <property type="entry name" value="IHF-like_DNA-bd_dom_sf"/>
</dbReference>
<evidence type="ECO:0000256" key="1">
    <source>
        <dbReference type="ARBA" id="ARBA00010529"/>
    </source>
</evidence>
<dbReference type="Proteomes" id="UP001194714">
    <property type="component" value="Unassembled WGS sequence"/>
</dbReference>
<evidence type="ECO:0000313" key="5">
    <source>
        <dbReference type="Proteomes" id="UP001194714"/>
    </source>
</evidence>
<evidence type="ECO:0000256" key="3">
    <source>
        <dbReference type="RuleBase" id="RU003939"/>
    </source>
</evidence>
<dbReference type="Gene3D" id="4.10.520.10">
    <property type="entry name" value="IHF-like DNA-binding proteins"/>
    <property type="match status" value="1"/>
</dbReference>
<comment type="caution">
    <text evidence="4">The sequence shown here is derived from an EMBL/GenBank/DDBJ whole genome shotgun (WGS) entry which is preliminary data.</text>
</comment>
<accession>A0ABS0B149</accession>
<dbReference type="EMBL" id="JAAEJV010000077">
    <property type="protein sequence ID" value="MBF5060122.1"/>
    <property type="molecule type" value="Genomic_DNA"/>
</dbReference>
<comment type="similarity">
    <text evidence="1 3">Belongs to the bacterial histone-like protein family.</text>
</comment>